<evidence type="ECO:0000256" key="4">
    <source>
        <dbReference type="PROSITE-ProRule" id="PRU00282"/>
    </source>
</evidence>
<keyword evidence="8" id="KW-1185">Reference proteome</keyword>
<evidence type="ECO:0000256" key="1">
    <source>
        <dbReference type="ARBA" id="ARBA00004141"/>
    </source>
</evidence>
<feature type="region of interest" description="Disordered" evidence="6">
    <location>
        <begin position="456"/>
        <end position="485"/>
    </location>
</feature>
<evidence type="ECO:0008006" key="9">
    <source>
        <dbReference type="Google" id="ProtNLM"/>
    </source>
</evidence>
<dbReference type="KEGG" id="phet:94292611"/>
<reference evidence="7 8" key="1">
    <citation type="submission" date="2021-02" db="EMBL/GenBank/DDBJ databases">
        <title>Porcisia hertigi Genome sequencing and assembly.</title>
        <authorList>
            <person name="Almutairi H."/>
            <person name="Gatherer D."/>
        </authorList>
    </citation>
    <scope>NUCLEOTIDE SEQUENCE [LARGE SCALE GENOMIC DNA]</scope>
    <source>
        <strain evidence="7 8">C119</strain>
    </source>
</reference>
<dbReference type="GeneID" id="94292611"/>
<keyword evidence="5" id="KW-0813">Transport</keyword>
<keyword evidence="2 4" id="KW-0812">Transmembrane</keyword>
<name>A0A836LCZ3_9TRYP</name>
<feature type="repeat" description="Solcar" evidence="4">
    <location>
        <begin position="330"/>
        <end position="446"/>
    </location>
</feature>
<evidence type="ECO:0000313" key="8">
    <source>
        <dbReference type="Proteomes" id="UP000674318"/>
    </source>
</evidence>
<proteinExistence type="inferred from homology"/>
<organism evidence="7 8">
    <name type="scientific">Porcisia hertigi</name>
    <dbReference type="NCBI Taxonomy" id="2761500"/>
    <lineage>
        <taxon>Eukaryota</taxon>
        <taxon>Discoba</taxon>
        <taxon>Euglenozoa</taxon>
        <taxon>Kinetoplastea</taxon>
        <taxon>Metakinetoplastina</taxon>
        <taxon>Trypanosomatida</taxon>
        <taxon>Trypanosomatidae</taxon>
        <taxon>Leishmaniinae</taxon>
        <taxon>Porcisia</taxon>
    </lineage>
</organism>
<dbReference type="AlphaFoldDB" id="A0A836LCZ3"/>
<dbReference type="OrthoDB" id="250329at2759"/>
<dbReference type="Pfam" id="PF00153">
    <property type="entry name" value="Mito_carr"/>
    <property type="match status" value="1"/>
</dbReference>
<comment type="similarity">
    <text evidence="5">Belongs to the mitochondrial carrier (TC 2.A.29) family.</text>
</comment>
<gene>
    <name evidence="7" type="ORF">JKF63_06585</name>
</gene>
<dbReference type="RefSeq" id="XP_067757951.1">
    <property type="nucleotide sequence ID" value="XM_067902534.1"/>
</dbReference>
<evidence type="ECO:0000256" key="5">
    <source>
        <dbReference type="RuleBase" id="RU000488"/>
    </source>
</evidence>
<dbReference type="PROSITE" id="PS50920">
    <property type="entry name" value="SOLCAR"/>
    <property type="match status" value="1"/>
</dbReference>
<dbReference type="InterPro" id="IPR023395">
    <property type="entry name" value="MCP_dom_sf"/>
</dbReference>
<dbReference type="SUPFAM" id="SSF103506">
    <property type="entry name" value="Mitochondrial carrier"/>
    <property type="match status" value="1"/>
</dbReference>
<evidence type="ECO:0000256" key="6">
    <source>
        <dbReference type="SAM" id="MobiDB-lite"/>
    </source>
</evidence>
<comment type="subcellular location">
    <subcellularLocation>
        <location evidence="1">Membrane</location>
        <topology evidence="1">Multi-pass membrane protein</topology>
    </subcellularLocation>
</comment>
<accession>A0A836LCZ3</accession>
<keyword evidence="3 4" id="KW-0472">Membrane</keyword>
<evidence type="ECO:0000256" key="2">
    <source>
        <dbReference type="ARBA" id="ARBA00022692"/>
    </source>
</evidence>
<sequence>MSDTVSSMTVTAALPASNNLSTNAVTRNFSDLHAPTWFALLSANISARTLLLHPIQLAISRKRVTRESTPPTVFGLVRASYRGGRTSAYGRGCTEGQYDFGRGGIRGCYRGVGAALLCNLLGETSYLFTLEAMKEYVAQTTGNGTRPPPLVPTSTASTNGTSPPKHVEENIFAASSYSAAVGAMCGDLVALLLVSPLVVVCNRQMTAGYSMASTNSYTNVPQTFRTVWGLHQYKTKEAKPISHGDRVRCGLRGVYQGLSAGLLRIPSSGCWWGLYTKSKEALYVVAAPTLSGWKQEHQDAAAVTDPSTSTASGTQPPSLWRQNWLLSSTDNPLLNAVASIIASVCTTLLFNPIAVIQTRQQALPPHLWDEWRMATVGGSGATSSSPTVHKQTWRSLLPFRRVYHVANDLARKEGMRGFFKGAPANVTVAVLDGIIFTFLFEFTKLGSDTQFLEKLHSDESGGSGRGKEKKGQGTTGVVALGAPPQ</sequence>
<comment type="caution">
    <text evidence="7">The sequence shown here is derived from an EMBL/GenBank/DDBJ whole genome shotgun (WGS) entry which is preliminary data.</text>
</comment>
<dbReference type="GO" id="GO:0016020">
    <property type="term" value="C:membrane"/>
    <property type="evidence" value="ECO:0007669"/>
    <property type="project" value="UniProtKB-SubCell"/>
</dbReference>
<feature type="compositionally biased region" description="Basic and acidic residues" evidence="6">
    <location>
        <begin position="456"/>
        <end position="471"/>
    </location>
</feature>
<feature type="region of interest" description="Disordered" evidence="6">
    <location>
        <begin position="297"/>
        <end position="316"/>
    </location>
</feature>
<dbReference type="PANTHER" id="PTHR46080">
    <property type="entry name" value="MITOCHONDRIAL SUBSTRATE CARRIER FAMILY PROTEIN J"/>
    <property type="match status" value="1"/>
</dbReference>
<feature type="compositionally biased region" description="Polar residues" evidence="6">
    <location>
        <begin position="305"/>
        <end position="316"/>
    </location>
</feature>
<dbReference type="InterPro" id="IPR018108">
    <property type="entry name" value="MCP_transmembrane"/>
</dbReference>
<protein>
    <recommendedName>
        <fullName evidence="9">Mitochondrial carrier protein</fullName>
    </recommendedName>
</protein>
<dbReference type="Gene3D" id="1.50.40.10">
    <property type="entry name" value="Mitochondrial carrier domain"/>
    <property type="match status" value="1"/>
</dbReference>
<feature type="compositionally biased region" description="Polar residues" evidence="6">
    <location>
        <begin position="152"/>
        <end position="162"/>
    </location>
</feature>
<feature type="region of interest" description="Disordered" evidence="6">
    <location>
        <begin position="141"/>
        <end position="164"/>
    </location>
</feature>
<evidence type="ECO:0000313" key="7">
    <source>
        <dbReference type="EMBL" id="KAG5507636.1"/>
    </source>
</evidence>
<dbReference type="PANTHER" id="PTHR46080:SF18">
    <property type="entry name" value="MITOCHONDRIAL SUBSTRATE CARRIER FAMILY PROTEIN J"/>
    <property type="match status" value="1"/>
</dbReference>
<dbReference type="EMBL" id="JAFJZO010000018">
    <property type="protein sequence ID" value="KAG5507636.1"/>
    <property type="molecule type" value="Genomic_DNA"/>
</dbReference>
<evidence type="ECO:0000256" key="3">
    <source>
        <dbReference type="ARBA" id="ARBA00023136"/>
    </source>
</evidence>
<dbReference type="Proteomes" id="UP000674318">
    <property type="component" value="Unassembled WGS sequence"/>
</dbReference>